<evidence type="ECO:0008006" key="5">
    <source>
        <dbReference type="Google" id="ProtNLM"/>
    </source>
</evidence>
<sequence length="468" mass="51798">MHRETLRVVRMPHAVFVAVVCALFLLVLLHVPSVALAESAEERRLRLERELAAIEADILAKRSDLTVLQGARQSLERDIAILDAEIAAAQLAIRRRDIAISNIRDDIAQKEASIRALDERVAKGAQSLAQLIRKTREIDDMSLVQLILSHGNISQVFADIDSFEQIHNAMDATFSELAEVRADLASRKAALESRHMDEAQLRQFQVLERQNIERQEREKQQILSVTKGQEQEYQKLIAERQQTAAQIRAMLFELADSTDISFGVAYEYAKEASALTGVRPAFLLGVLQTESRLGRNVGQCLLTNDPNKGDGKGANTGRPMPRTMHPNRDVDPFMNIITKELGLDPFNTRVSCWQPWYDNAGNPLGWGGAMGPAQFIPSTWMLFKDRVGRLTGQATPNPWSPRTAFIASAVYLGDLGAGKGGTTAEREASCRYYSGRGCSANTGAQSYASSVQNHAAEFEKQIAVLEGR</sequence>
<organism evidence="3 4">
    <name type="scientific">Candidatus Kaiserbacteria bacterium CG10_big_fil_rev_8_21_14_0_10_59_10</name>
    <dbReference type="NCBI Taxonomy" id="1974612"/>
    <lineage>
        <taxon>Bacteria</taxon>
        <taxon>Candidatus Kaiseribacteriota</taxon>
    </lineage>
</organism>
<name>A0A2H0U8P9_9BACT</name>
<comment type="caution">
    <text evidence="3">The sequence shown here is derived from an EMBL/GenBank/DDBJ whole genome shotgun (WGS) entry which is preliminary data.</text>
</comment>
<dbReference type="InterPro" id="IPR023346">
    <property type="entry name" value="Lysozyme-like_dom_sf"/>
</dbReference>
<evidence type="ECO:0000256" key="2">
    <source>
        <dbReference type="SAM" id="MobiDB-lite"/>
    </source>
</evidence>
<evidence type="ECO:0000256" key="1">
    <source>
        <dbReference type="SAM" id="Coils"/>
    </source>
</evidence>
<dbReference type="SUPFAM" id="SSF53955">
    <property type="entry name" value="Lysozyme-like"/>
    <property type="match status" value="1"/>
</dbReference>
<evidence type="ECO:0000313" key="3">
    <source>
        <dbReference type="EMBL" id="PIR82750.1"/>
    </source>
</evidence>
<feature type="coiled-coil region" evidence="1">
    <location>
        <begin position="37"/>
        <end position="120"/>
    </location>
</feature>
<evidence type="ECO:0000313" key="4">
    <source>
        <dbReference type="Proteomes" id="UP000231379"/>
    </source>
</evidence>
<keyword evidence="1" id="KW-0175">Coiled coil</keyword>
<dbReference type="AlphaFoldDB" id="A0A2H0U8P9"/>
<dbReference type="EMBL" id="PFBM01000006">
    <property type="protein sequence ID" value="PIR82750.1"/>
    <property type="molecule type" value="Genomic_DNA"/>
</dbReference>
<accession>A0A2H0U8P9</accession>
<reference evidence="4" key="1">
    <citation type="submission" date="2017-09" db="EMBL/GenBank/DDBJ databases">
        <title>Depth-based differentiation of microbial function through sediment-hosted aquifers and enrichment of novel symbionts in the deep terrestrial subsurface.</title>
        <authorList>
            <person name="Probst A.J."/>
            <person name="Ladd B."/>
            <person name="Jarett J.K."/>
            <person name="Geller-Mcgrath D.E."/>
            <person name="Sieber C.M.K."/>
            <person name="Emerson J.B."/>
            <person name="Anantharaman K."/>
            <person name="Thomas B.C."/>
            <person name="Malmstrom R."/>
            <person name="Stieglmeier M."/>
            <person name="Klingl A."/>
            <person name="Woyke T."/>
            <person name="Ryan C.M."/>
            <person name="Banfield J.F."/>
        </authorList>
    </citation>
    <scope>NUCLEOTIDE SEQUENCE [LARGE SCALE GENOMIC DNA]</scope>
</reference>
<feature type="region of interest" description="Disordered" evidence="2">
    <location>
        <begin position="299"/>
        <end position="329"/>
    </location>
</feature>
<gene>
    <name evidence="3" type="ORF">COU20_00675</name>
</gene>
<dbReference type="Proteomes" id="UP000231379">
    <property type="component" value="Unassembled WGS sequence"/>
</dbReference>
<proteinExistence type="predicted"/>
<protein>
    <recommendedName>
        <fullName evidence="5">Transglycosylase SLT domain-containing protein</fullName>
    </recommendedName>
</protein>
<dbReference type="Gene3D" id="6.10.250.3150">
    <property type="match status" value="1"/>
</dbReference>